<organism evidence="2 3">
    <name type="scientific">Emydomyces testavorans</name>
    <dbReference type="NCBI Taxonomy" id="2070801"/>
    <lineage>
        <taxon>Eukaryota</taxon>
        <taxon>Fungi</taxon>
        <taxon>Dikarya</taxon>
        <taxon>Ascomycota</taxon>
        <taxon>Pezizomycotina</taxon>
        <taxon>Eurotiomycetes</taxon>
        <taxon>Eurotiomycetidae</taxon>
        <taxon>Onygenales</taxon>
        <taxon>Nannizziopsiaceae</taxon>
        <taxon>Emydomyces</taxon>
    </lineage>
</organism>
<keyword evidence="3" id="KW-1185">Reference proteome</keyword>
<protein>
    <recommendedName>
        <fullName evidence="4">BZIP domain-containing protein</fullName>
    </recommendedName>
</protein>
<name>A0AAF0IMJ2_9EURO</name>
<dbReference type="Proteomes" id="UP001219355">
    <property type="component" value="Chromosome 3"/>
</dbReference>
<feature type="region of interest" description="Disordered" evidence="1">
    <location>
        <begin position="16"/>
        <end position="114"/>
    </location>
</feature>
<dbReference type="PANTHER" id="PTHR40618:SF1">
    <property type="entry name" value="B-ZIP TRANSCRIPTION FACTOR (EUROFUNG)"/>
    <property type="match status" value="1"/>
</dbReference>
<feature type="region of interest" description="Disordered" evidence="1">
    <location>
        <begin position="476"/>
        <end position="495"/>
    </location>
</feature>
<feature type="compositionally biased region" description="Basic and acidic residues" evidence="1">
    <location>
        <begin position="104"/>
        <end position="114"/>
    </location>
</feature>
<sequence length="617" mass="68183">MYSAFTPQWHLDILSADSFPNTPQAHSRPAPAEQPSQVLLGGLVPFAEQESKRQNADNKGQPAPRSRRKKALRKGTMAKVSPSGTAPGEAADEVSRKRGRPRVHAADETATERRRTQIRLAQRAYRLRKEAVITSLSERVEQLEYTIEEMSKTFLAFNDDALSSGILSVQPDLAQKLRRTTQRFLTLASDISRGSDEESVEEAESGSEAQKGGLNEGKISSISTDVYPAVNSVGIAAASFGSRTAPFSKPVANTSIYPQNTSIIPDTLNSVIENNTFLGYRALSNEESQFMMSSPSSLPRELSPHLQYTYSFQETSFSRRLHRRCVEFGYAALTNPSCNPDKINYTFRFTFGIITRERLVRAFHYLLQRKAGEPLEFWNKPFFYIGGAGMHYPHEDEFGNVIFPPNMHPPERAFGPLPLHDVERPHQFKSVDEIIDAIGFGGDWFDCHDVEGYLCEKGIRLNSRSSYILIPSSAVTPHASSINSPATNSPGGSHDADTLTLSHRIANPESQPEFAMSTTHPLSETYYPFQNEVCSQMMGLLGLAHDPTLRLGGPAPSVASHSPSDKFDGLNNPPSLLLDVDNFVTQLCHRAVCLGRAPGIRKHDVDAALALSVTKQY</sequence>
<dbReference type="GO" id="GO:0003700">
    <property type="term" value="F:DNA-binding transcription factor activity"/>
    <property type="evidence" value="ECO:0007669"/>
    <property type="project" value="InterPro"/>
</dbReference>
<evidence type="ECO:0000313" key="2">
    <source>
        <dbReference type="EMBL" id="WEW59894.1"/>
    </source>
</evidence>
<dbReference type="Gene3D" id="1.20.5.170">
    <property type="match status" value="1"/>
</dbReference>
<feature type="compositionally biased region" description="Polar residues" evidence="1">
    <location>
        <begin position="476"/>
        <end position="491"/>
    </location>
</feature>
<accession>A0AAF0IMJ2</accession>
<evidence type="ECO:0008006" key="4">
    <source>
        <dbReference type="Google" id="ProtNLM"/>
    </source>
</evidence>
<gene>
    <name evidence="2" type="ORF">PRK78_005375</name>
</gene>
<dbReference type="AlphaFoldDB" id="A0AAF0IMJ2"/>
<dbReference type="InterPro" id="IPR046347">
    <property type="entry name" value="bZIP_sf"/>
</dbReference>
<dbReference type="PANTHER" id="PTHR40618">
    <property type="entry name" value="B-ZIP TRANSCRIPTION FACTOR (EUROFUNG)-RELATED"/>
    <property type="match status" value="1"/>
</dbReference>
<dbReference type="CDD" id="cd14688">
    <property type="entry name" value="bZIP_YAP"/>
    <property type="match status" value="1"/>
</dbReference>
<proteinExistence type="predicted"/>
<evidence type="ECO:0000256" key="1">
    <source>
        <dbReference type="SAM" id="MobiDB-lite"/>
    </source>
</evidence>
<dbReference type="SUPFAM" id="SSF57959">
    <property type="entry name" value="Leucine zipper domain"/>
    <property type="match status" value="1"/>
</dbReference>
<evidence type="ECO:0000313" key="3">
    <source>
        <dbReference type="Proteomes" id="UP001219355"/>
    </source>
</evidence>
<dbReference type="EMBL" id="CP120629">
    <property type="protein sequence ID" value="WEW59894.1"/>
    <property type="molecule type" value="Genomic_DNA"/>
</dbReference>
<reference evidence="2" key="1">
    <citation type="submission" date="2023-03" db="EMBL/GenBank/DDBJ databases">
        <title>Emydomyces testavorans Genome Sequence.</title>
        <authorList>
            <person name="Hoyer L."/>
        </authorList>
    </citation>
    <scope>NUCLEOTIDE SEQUENCE</scope>
    <source>
        <strain evidence="2">16-2883</strain>
    </source>
</reference>
<feature type="region of interest" description="Disordered" evidence="1">
    <location>
        <begin position="195"/>
        <end position="216"/>
    </location>
</feature>